<sequence>MSIITLYDIASTHPGQAWSPSTAKARYALNSKGIAHKTVFLEYSEIEPLCKKLGAKPTSQTSPQYTFPVIYDPATGTVVSDSIEIARYLDATYPNTSRLIPEGTAALHYAFTAAFEATLPPFMHYTLPASLPFLNPASQDYFRQTREELFGGRRLEDVTPTGNEHTVMWKKVEDAFGQVDGWIRKNGAESKYFMGDTICYADVTVAGFLRWGRKVLGKDKWEEIMTWHDGRWANLMKEMEKYDVIFFN</sequence>
<dbReference type="SUPFAM" id="SSF47616">
    <property type="entry name" value="GST C-terminal domain-like"/>
    <property type="match status" value="1"/>
</dbReference>
<feature type="domain" description="GST N-terminal" evidence="1">
    <location>
        <begin position="18"/>
        <end position="91"/>
    </location>
</feature>
<dbReference type="PANTHER" id="PTHR43968">
    <property type="match status" value="1"/>
</dbReference>
<feature type="domain" description="Glutathione S-transferase UstS-like C-terminal" evidence="2">
    <location>
        <begin position="106"/>
        <end position="242"/>
    </location>
</feature>
<name>A0AAD7AJX5_9AGAR</name>
<dbReference type="Pfam" id="PF13409">
    <property type="entry name" value="GST_N_2"/>
    <property type="match status" value="1"/>
</dbReference>
<dbReference type="SUPFAM" id="SSF52833">
    <property type="entry name" value="Thioredoxin-like"/>
    <property type="match status" value="1"/>
</dbReference>
<comment type="caution">
    <text evidence="3">The sequence shown here is derived from an EMBL/GenBank/DDBJ whole genome shotgun (WGS) entry which is preliminary data.</text>
</comment>
<evidence type="ECO:0000313" key="4">
    <source>
        <dbReference type="Proteomes" id="UP001218218"/>
    </source>
</evidence>
<dbReference type="Gene3D" id="3.40.30.10">
    <property type="entry name" value="Glutaredoxin"/>
    <property type="match status" value="1"/>
</dbReference>
<dbReference type="Proteomes" id="UP001218218">
    <property type="component" value="Unassembled WGS sequence"/>
</dbReference>
<dbReference type="EMBL" id="JARIHO010000005">
    <property type="protein sequence ID" value="KAJ7361106.1"/>
    <property type="molecule type" value="Genomic_DNA"/>
</dbReference>
<dbReference type="InterPro" id="IPR054416">
    <property type="entry name" value="GST_UstS-like_C"/>
</dbReference>
<evidence type="ECO:0000259" key="1">
    <source>
        <dbReference type="Pfam" id="PF13409"/>
    </source>
</evidence>
<dbReference type="InterPro" id="IPR036282">
    <property type="entry name" value="Glutathione-S-Trfase_C_sf"/>
</dbReference>
<dbReference type="PANTHER" id="PTHR43968:SF6">
    <property type="entry name" value="GLUTATHIONE S-TRANSFERASE OMEGA"/>
    <property type="match status" value="1"/>
</dbReference>
<evidence type="ECO:0000259" key="2">
    <source>
        <dbReference type="Pfam" id="PF22041"/>
    </source>
</evidence>
<dbReference type="Gene3D" id="1.20.1050.10">
    <property type="match status" value="1"/>
</dbReference>
<dbReference type="InterPro" id="IPR004045">
    <property type="entry name" value="Glutathione_S-Trfase_N"/>
</dbReference>
<evidence type="ECO:0008006" key="5">
    <source>
        <dbReference type="Google" id="ProtNLM"/>
    </source>
</evidence>
<protein>
    <recommendedName>
        <fullName evidence="5">GST N-terminal domain-containing protein</fullName>
    </recommendedName>
</protein>
<accession>A0AAD7AJX5</accession>
<reference evidence="3" key="1">
    <citation type="submission" date="2023-03" db="EMBL/GenBank/DDBJ databases">
        <title>Massive genome expansion in bonnet fungi (Mycena s.s.) driven by repeated elements and novel gene families across ecological guilds.</title>
        <authorList>
            <consortium name="Lawrence Berkeley National Laboratory"/>
            <person name="Harder C.B."/>
            <person name="Miyauchi S."/>
            <person name="Viragh M."/>
            <person name="Kuo A."/>
            <person name="Thoen E."/>
            <person name="Andreopoulos B."/>
            <person name="Lu D."/>
            <person name="Skrede I."/>
            <person name="Drula E."/>
            <person name="Henrissat B."/>
            <person name="Morin E."/>
            <person name="Kohler A."/>
            <person name="Barry K."/>
            <person name="LaButti K."/>
            <person name="Morin E."/>
            <person name="Salamov A."/>
            <person name="Lipzen A."/>
            <person name="Mereny Z."/>
            <person name="Hegedus B."/>
            <person name="Baldrian P."/>
            <person name="Stursova M."/>
            <person name="Weitz H."/>
            <person name="Taylor A."/>
            <person name="Grigoriev I.V."/>
            <person name="Nagy L.G."/>
            <person name="Martin F."/>
            <person name="Kauserud H."/>
        </authorList>
    </citation>
    <scope>NUCLEOTIDE SEQUENCE</scope>
    <source>
        <strain evidence="3">CBHHK002</strain>
    </source>
</reference>
<dbReference type="AlphaFoldDB" id="A0AAD7AJX5"/>
<keyword evidence="4" id="KW-1185">Reference proteome</keyword>
<organism evidence="3 4">
    <name type="scientific">Mycena albidolilacea</name>
    <dbReference type="NCBI Taxonomy" id="1033008"/>
    <lineage>
        <taxon>Eukaryota</taxon>
        <taxon>Fungi</taxon>
        <taxon>Dikarya</taxon>
        <taxon>Basidiomycota</taxon>
        <taxon>Agaricomycotina</taxon>
        <taxon>Agaricomycetes</taxon>
        <taxon>Agaricomycetidae</taxon>
        <taxon>Agaricales</taxon>
        <taxon>Marasmiineae</taxon>
        <taxon>Mycenaceae</taxon>
        <taxon>Mycena</taxon>
    </lineage>
</organism>
<dbReference type="GO" id="GO:0005737">
    <property type="term" value="C:cytoplasm"/>
    <property type="evidence" value="ECO:0007669"/>
    <property type="project" value="TreeGrafter"/>
</dbReference>
<dbReference type="InterPro" id="IPR036249">
    <property type="entry name" value="Thioredoxin-like_sf"/>
</dbReference>
<evidence type="ECO:0000313" key="3">
    <source>
        <dbReference type="EMBL" id="KAJ7361106.1"/>
    </source>
</evidence>
<dbReference type="InterPro" id="IPR050983">
    <property type="entry name" value="GST_Omega/HSP26"/>
</dbReference>
<dbReference type="Pfam" id="PF22041">
    <property type="entry name" value="GST_C_7"/>
    <property type="match status" value="1"/>
</dbReference>
<gene>
    <name evidence="3" type="ORF">DFH08DRAFT_911002</name>
</gene>
<proteinExistence type="predicted"/>